<evidence type="ECO:0000313" key="3">
    <source>
        <dbReference type="Proteomes" id="UP001291309"/>
    </source>
</evidence>
<sequence length="167" mass="19266">MAQEKDYLILLLGYSKAPFEVIVLALKDFERRFLREARTPAERLHLQQLTASDMLVEAYGEARPWKDFGPPLRRIKQLGFPDLRTHILIACLYVQSLSLFPERARDAFAMLDEAERRVRRMRGNPDVRQKRLEGIEQARRTAEAQGISPPAVAQPRKRQAMRAGKPT</sequence>
<organism evidence="2 3">
    <name type="scientific">Hyalangium rubrum</name>
    <dbReference type="NCBI Taxonomy" id="3103134"/>
    <lineage>
        <taxon>Bacteria</taxon>
        <taxon>Pseudomonadati</taxon>
        <taxon>Myxococcota</taxon>
        <taxon>Myxococcia</taxon>
        <taxon>Myxococcales</taxon>
        <taxon>Cystobacterineae</taxon>
        <taxon>Archangiaceae</taxon>
        <taxon>Hyalangium</taxon>
    </lineage>
</organism>
<dbReference type="Proteomes" id="UP001291309">
    <property type="component" value="Unassembled WGS sequence"/>
</dbReference>
<gene>
    <name evidence="2" type="ORF">SYV04_31540</name>
</gene>
<feature type="region of interest" description="Disordered" evidence="1">
    <location>
        <begin position="124"/>
        <end position="167"/>
    </location>
</feature>
<comment type="caution">
    <text evidence="2">The sequence shown here is derived from an EMBL/GenBank/DDBJ whole genome shotgun (WGS) entry which is preliminary data.</text>
</comment>
<accession>A0ABU5HCY1</accession>
<dbReference type="EMBL" id="JAXIVS010000013">
    <property type="protein sequence ID" value="MDY7230964.1"/>
    <property type="molecule type" value="Genomic_DNA"/>
</dbReference>
<reference evidence="2 3" key="1">
    <citation type="submission" date="2023-12" db="EMBL/GenBank/DDBJ databases">
        <title>the genome sequence of Hyalangium sp. s54d21.</title>
        <authorList>
            <person name="Zhang X."/>
        </authorList>
    </citation>
    <scope>NUCLEOTIDE SEQUENCE [LARGE SCALE GENOMIC DNA]</scope>
    <source>
        <strain evidence="3">s54d21</strain>
    </source>
</reference>
<proteinExistence type="predicted"/>
<name>A0ABU5HCY1_9BACT</name>
<feature type="compositionally biased region" description="Basic and acidic residues" evidence="1">
    <location>
        <begin position="124"/>
        <end position="142"/>
    </location>
</feature>
<dbReference type="RefSeq" id="WP_321549679.1">
    <property type="nucleotide sequence ID" value="NZ_JAXIVS010000013.1"/>
</dbReference>
<evidence type="ECO:0000313" key="2">
    <source>
        <dbReference type="EMBL" id="MDY7230964.1"/>
    </source>
</evidence>
<keyword evidence="3" id="KW-1185">Reference proteome</keyword>
<protein>
    <submittedName>
        <fullName evidence="2">Uncharacterized protein</fullName>
    </submittedName>
</protein>
<evidence type="ECO:0000256" key="1">
    <source>
        <dbReference type="SAM" id="MobiDB-lite"/>
    </source>
</evidence>